<dbReference type="InterPro" id="IPR003593">
    <property type="entry name" value="AAA+_ATPase"/>
</dbReference>
<reference evidence="10 11" key="1">
    <citation type="journal article" date="2015" name="Genome Announc.">
        <title>Complete Genome Sequence of Sedimenticola thiotaurini Strain SIP-G1, a Polyphosphate- and Polyhydroxyalkanoate-Accumulating Sulfur-Oxidizing Gammaproteobacterium Isolated from Salt Marsh Sediments.</title>
        <authorList>
            <person name="Flood B.E."/>
            <person name="Jones D.S."/>
            <person name="Bailey J.V."/>
        </authorList>
    </citation>
    <scope>NUCLEOTIDE SEQUENCE [LARGE SCALE GENOMIC DNA]</scope>
    <source>
        <strain evidence="10 11">SIP-G1</strain>
    </source>
</reference>
<sequence length="275" mass="30601">MNSIHLPMVSLRGVGKSYGEHRVLHDFDLDVEQGEVVTLIGPSGSGKTTALRCMNFLEEYDQGEIRIRGALLGYTHTGNGQRRRDSDRNIAEVRAPVAMVFQQFNLWPHMRVIENVTAPLTLVKGIHRDAARKRAMRALERVGMANKADAFPAQLSGGQQQRVGIARALAVEPEVMLLDEPTSALDPELVDEVLEVIQSLARDGMTMVMVTHEMGFAAKVSSRVVFMEAGRIIETGVPSRLFTTPATDRLRAFLRTWFDRSRNGAIELPTNTRDH</sequence>
<dbReference type="FunFam" id="3.40.50.300:FF:000020">
    <property type="entry name" value="Amino acid ABC transporter ATP-binding component"/>
    <property type="match status" value="1"/>
</dbReference>
<evidence type="ECO:0000313" key="10">
    <source>
        <dbReference type="EMBL" id="AKH20138.1"/>
    </source>
</evidence>
<dbReference type="PIRSF" id="PIRSF039085">
    <property type="entry name" value="ABC_ATPase_HisP"/>
    <property type="match status" value="1"/>
</dbReference>
<dbReference type="InterPro" id="IPR030679">
    <property type="entry name" value="ABC_ATPase_HisP-typ"/>
</dbReference>
<gene>
    <name evidence="10" type="ORF">AAY24_06950</name>
</gene>
<evidence type="ECO:0000313" key="11">
    <source>
        <dbReference type="Proteomes" id="UP000034410"/>
    </source>
</evidence>
<keyword evidence="6 10" id="KW-0067">ATP-binding</keyword>
<dbReference type="PROSITE" id="PS50893">
    <property type="entry name" value="ABC_TRANSPORTER_2"/>
    <property type="match status" value="1"/>
</dbReference>
<dbReference type="OrthoDB" id="9802264at2"/>
<keyword evidence="3" id="KW-0813">Transport</keyword>
<dbReference type="SMART" id="SM00382">
    <property type="entry name" value="AAA"/>
    <property type="match status" value="1"/>
</dbReference>
<comment type="similarity">
    <text evidence="2">Belongs to the ABC transporter superfamily.</text>
</comment>
<protein>
    <submittedName>
        <fullName evidence="10">ATP-binding protein</fullName>
    </submittedName>
</protein>
<keyword evidence="8" id="KW-0472">Membrane</keyword>
<evidence type="ECO:0000256" key="5">
    <source>
        <dbReference type="ARBA" id="ARBA00022741"/>
    </source>
</evidence>
<keyword evidence="7" id="KW-0029">Amino-acid transport</keyword>
<evidence type="ECO:0000256" key="2">
    <source>
        <dbReference type="ARBA" id="ARBA00005417"/>
    </source>
</evidence>
<evidence type="ECO:0000256" key="7">
    <source>
        <dbReference type="ARBA" id="ARBA00022970"/>
    </source>
</evidence>
<dbReference type="InterPro" id="IPR003439">
    <property type="entry name" value="ABC_transporter-like_ATP-bd"/>
</dbReference>
<evidence type="ECO:0000259" key="9">
    <source>
        <dbReference type="PROSITE" id="PS50893"/>
    </source>
</evidence>
<dbReference type="EMBL" id="CP011412">
    <property type="protein sequence ID" value="AKH20138.1"/>
    <property type="molecule type" value="Genomic_DNA"/>
</dbReference>
<evidence type="ECO:0000256" key="1">
    <source>
        <dbReference type="ARBA" id="ARBA00004417"/>
    </source>
</evidence>
<comment type="subcellular location">
    <subcellularLocation>
        <location evidence="1">Cell inner membrane</location>
        <topology evidence="1">Peripheral membrane protein</topology>
    </subcellularLocation>
</comment>
<dbReference type="InterPro" id="IPR017871">
    <property type="entry name" value="ABC_transporter-like_CS"/>
</dbReference>
<organism evidence="10 11">
    <name type="scientific">Sedimenticola thiotaurini</name>
    <dbReference type="NCBI Taxonomy" id="1543721"/>
    <lineage>
        <taxon>Bacteria</taxon>
        <taxon>Pseudomonadati</taxon>
        <taxon>Pseudomonadota</taxon>
        <taxon>Gammaproteobacteria</taxon>
        <taxon>Chromatiales</taxon>
        <taxon>Sedimenticolaceae</taxon>
        <taxon>Sedimenticola</taxon>
    </lineage>
</organism>
<dbReference type="SUPFAM" id="SSF52540">
    <property type="entry name" value="P-loop containing nucleoside triphosphate hydrolases"/>
    <property type="match status" value="1"/>
</dbReference>
<dbReference type="PANTHER" id="PTHR43166:SF9">
    <property type="entry name" value="GLUTAMATE_ASPARTATE IMPORT ATP-BINDING PROTEIN GLTL"/>
    <property type="match status" value="1"/>
</dbReference>
<dbReference type="PROSITE" id="PS00211">
    <property type="entry name" value="ABC_TRANSPORTER_1"/>
    <property type="match status" value="1"/>
</dbReference>
<evidence type="ECO:0000256" key="4">
    <source>
        <dbReference type="ARBA" id="ARBA00022475"/>
    </source>
</evidence>
<dbReference type="GO" id="GO:0016887">
    <property type="term" value="F:ATP hydrolysis activity"/>
    <property type="evidence" value="ECO:0007669"/>
    <property type="project" value="InterPro"/>
</dbReference>
<evidence type="ECO:0000256" key="3">
    <source>
        <dbReference type="ARBA" id="ARBA00022448"/>
    </source>
</evidence>
<dbReference type="Pfam" id="PF00005">
    <property type="entry name" value="ABC_tran"/>
    <property type="match status" value="1"/>
</dbReference>
<keyword evidence="4" id="KW-1003">Cell membrane</keyword>
<keyword evidence="5" id="KW-0547">Nucleotide-binding</keyword>
<evidence type="ECO:0000256" key="6">
    <source>
        <dbReference type="ARBA" id="ARBA00022840"/>
    </source>
</evidence>
<keyword evidence="11" id="KW-1185">Reference proteome</keyword>
<dbReference type="PANTHER" id="PTHR43166">
    <property type="entry name" value="AMINO ACID IMPORT ATP-BINDING PROTEIN"/>
    <property type="match status" value="1"/>
</dbReference>
<dbReference type="InterPro" id="IPR050086">
    <property type="entry name" value="MetN_ABC_transporter-like"/>
</dbReference>
<accession>A0A0F7JZW3</accession>
<dbReference type="KEGG" id="seds:AAY24_06950"/>
<name>A0A0F7JZW3_9GAMM</name>
<dbReference type="GO" id="GO:0015424">
    <property type="term" value="F:ABC-type amino acid transporter activity"/>
    <property type="evidence" value="ECO:0007669"/>
    <property type="project" value="InterPro"/>
</dbReference>
<proteinExistence type="inferred from homology"/>
<dbReference type="PATRIC" id="fig|1543721.4.peg.1443"/>
<feature type="domain" description="ABC transporter" evidence="9">
    <location>
        <begin position="9"/>
        <end position="254"/>
    </location>
</feature>
<dbReference type="InterPro" id="IPR027417">
    <property type="entry name" value="P-loop_NTPase"/>
</dbReference>
<dbReference type="CDD" id="cd03262">
    <property type="entry name" value="ABC_HisP_GlnQ"/>
    <property type="match status" value="1"/>
</dbReference>
<dbReference type="GO" id="GO:0005886">
    <property type="term" value="C:plasma membrane"/>
    <property type="evidence" value="ECO:0007669"/>
    <property type="project" value="UniProtKB-SubCell"/>
</dbReference>
<dbReference type="AlphaFoldDB" id="A0A0F7JZW3"/>
<dbReference type="Proteomes" id="UP000034410">
    <property type="component" value="Chromosome"/>
</dbReference>
<dbReference type="Gene3D" id="3.40.50.300">
    <property type="entry name" value="P-loop containing nucleotide triphosphate hydrolases"/>
    <property type="match status" value="1"/>
</dbReference>
<evidence type="ECO:0000256" key="8">
    <source>
        <dbReference type="ARBA" id="ARBA00023136"/>
    </source>
</evidence>
<dbReference type="GO" id="GO:0005524">
    <property type="term" value="F:ATP binding"/>
    <property type="evidence" value="ECO:0007669"/>
    <property type="project" value="UniProtKB-KW"/>
</dbReference>